<feature type="compositionally biased region" description="Polar residues" evidence="1">
    <location>
        <begin position="330"/>
        <end position="342"/>
    </location>
</feature>
<dbReference type="AlphaFoldDB" id="A0AA35Y9M7"/>
<dbReference type="EMBL" id="OX465086">
    <property type="protein sequence ID" value="CAI9262968.1"/>
    <property type="molecule type" value="Genomic_DNA"/>
</dbReference>
<feature type="compositionally biased region" description="Polar residues" evidence="1">
    <location>
        <begin position="419"/>
        <end position="431"/>
    </location>
</feature>
<gene>
    <name evidence="2" type="ORF">LSALG_LOCUS3678</name>
</gene>
<feature type="region of interest" description="Disordered" evidence="1">
    <location>
        <begin position="135"/>
        <end position="183"/>
    </location>
</feature>
<feature type="region of interest" description="Disordered" evidence="1">
    <location>
        <begin position="259"/>
        <end position="461"/>
    </location>
</feature>
<feature type="compositionally biased region" description="Polar residues" evidence="1">
    <location>
        <begin position="386"/>
        <end position="406"/>
    </location>
</feature>
<feature type="compositionally biased region" description="Polar residues" evidence="1">
    <location>
        <begin position="259"/>
        <end position="295"/>
    </location>
</feature>
<accession>A0AA35Y9M7</accession>
<organism evidence="2 3">
    <name type="scientific">Lactuca saligna</name>
    <name type="common">Willowleaf lettuce</name>
    <dbReference type="NCBI Taxonomy" id="75948"/>
    <lineage>
        <taxon>Eukaryota</taxon>
        <taxon>Viridiplantae</taxon>
        <taxon>Streptophyta</taxon>
        <taxon>Embryophyta</taxon>
        <taxon>Tracheophyta</taxon>
        <taxon>Spermatophyta</taxon>
        <taxon>Magnoliopsida</taxon>
        <taxon>eudicotyledons</taxon>
        <taxon>Gunneridae</taxon>
        <taxon>Pentapetalae</taxon>
        <taxon>asterids</taxon>
        <taxon>campanulids</taxon>
        <taxon>Asterales</taxon>
        <taxon>Asteraceae</taxon>
        <taxon>Cichorioideae</taxon>
        <taxon>Cichorieae</taxon>
        <taxon>Lactucinae</taxon>
        <taxon>Lactuca</taxon>
    </lineage>
</organism>
<proteinExistence type="predicted"/>
<feature type="compositionally biased region" description="Polar residues" evidence="1">
    <location>
        <begin position="303"/>
        <end position="321"/>
    </location>
</feature>
<keyword evidence="3" id="KW-1185">Reference proteome</keyword>
<feature type="compositionally biased region" description="Polar residues" evidence="1">
    <location>
        <begin position="358"/>
        <end position="378"/>
    </location>
</feature>
<dbReference type="Proteomes" id="UP001177003">
    <property type="component" value="Chromosome 0"/>
</dbReference>
<sequence>MDKYSYVTKDYSTYTNVPTHEGGYDYGPKQAANYYVVETTTVERRHGPITRYNNVGSAPPQIELFKEYVPKYALKDHYEDYDPNYGSDHEDLSPPGYHKRENLMEKFLSKVQLGASRPTQTSMSRSMPRSYFSEENHKIKPQNLPNKVRPNSPNHHYPSGEGPTIKTHNLSGQDKYPTHTYPSEEGHKVKAQNFLGPNNYQLISPTHSDPSEEGHKIRTENLSGPNKYRPTSPTHRYPLEEDHNNNFQSQNVLGPNKYQHISSTHSYPLQEGHNTTTQNSSGSNKYQPIIPTQSYPPEEGHNVKTQNMARSNRYQPTSPTHSYPLKGHNIKTQNSSGSNKYRPTSPIRSYPPEEGYKIQTQNMPDLNKYRPTSPTHSYPTEEGHNIKTQNMYGPNKYRPTSPTHNYPSEEGQKIKIQNFPDTNKHQPTSLKPTYPSKEGDLIKTSLGPNKHHHSSPVSEGSRYVRSGNFMVPNIHWLSAGPPMTHHPLTTSTNNINEALSFITESVNYSSRSGPTQTGGARNSGFHAQPIEPVRRYARPGFMGTTTQTSFESNTIDSREAMEKYNGVLVP</sequence>
<evidence type="ECO:0000313" key="3">
    <source>
        <dbReference type="Proteomes" id="UP001177003"/>
    </source>
</evidence>
<evidence type="ECO:0000256" key="1">
    <source>
        <dbReference type="SAM" id="MobiDB-lite"/>
    </source>
</evidence>
<feature type="compositionally biased region" description="Polar residues" evidence="1">
    <location>
        <begin position="220"/>
        <end position="234"/>
    </location>
</feature>
<reference evidence="2" key="1">
    <citation type="submission" date="2023-04" db="EMBL/GenBank/DDBJ databases">
        <authorList>
            <person name="Vijverberg K."/>
            <person name="Xiong W."/>
            <person name="Schranz E."/>
        </authorList>
    </citation>
    <scope>NUCLEOTIDE SEQUENCE</scope>
</reference>
<feature type="compositionally biased region" description="Basic and acidic residues" evidence="1">
    <location>
        <begin position="209"/>
        <end position="219"/>
    </location>
</feature>
<feature type="region of interest" description="Disordered" evidence="1">
    <location>
        <begin position="205"/>
        <end position="242"/>
    </location>
</feature>
<name>A0AA35Y9M7_LACSI</name>
<feature type="compositionally biased region" description="Polar residues" evidence="1">
    <location>
        <begin position="143"/>
        <end position="154"/>
    </location>
</feature>
<protein>
    <submittedName>
        <fullName evidence="2">Uncharacterized protein</fullName>
    </submittedName>
</protein>
<evidence type="ECO:0000313" key="2">
    <source>
        <dbReference type="EMBL" id="CAI9262968.1"/>
    </source>
</evidence>